<dbReference type="OrthoDB" id="3188707at2"/>
<evidence type="ECO:0000256" key="2">
    <source>
        <dbReference type="ARBA" id="ARBA00022759"/>
    </source>
</evidence>
<dbReference type="GO" id="GO:0004519">
    <property type="term" value="F:endonuclease activity"/>
    <property type="evidence" value="ECO:0007669"/>
    <property type="project" value="UniProtKB-KW"/>
</dbReference>
<dbReference type="Pfam" id="PF02976">
    <property type="entry name" value="MutH"/>
    <property type="match status" value="1"/>
</dbReference>
<dbReference type="SMART" id="SM00927">
    <property type="entry name" value="MutH"/>
    <property type="match status" value="1"/>
</dbReference>
<keyword evidence="1" id="KW-0540">Nuclease</keyword>
<accession>G4Q9F5</accession>
<evidence type="ECO:0000313" key="6">
    <source>
        <dbReference type="Proteomes" id="UP000009284"/>
    </source>
</evidence>
<reference key="1">
    <citation type="submission" date="2011-09" db="EMBL/GenBank/DDBJ databases">
        <title>Genomic characterization of the Taylorella genus.</title>
        <authorList>
            <person name="Hebert L."/>
            <person name="Moumen B."/>
            <person name="Pons N."/>
            <person name="Duquesne F."/>
            <person name="Breuil M.-F."/>
            <person name="Goux D."/>
            <person name="Batto J.-M."/>
            <person name="Renault P."/>
            <person name="Laugier C."/>
            <person name="Petry S."/>
        </authorList>
    </citation>
    <scope>NUCLEOTIDE SEQUENCE</scope>
    <source>
        <strain>MCE3</strain>
    </source>
</reference>
<dbReference type="Gene3D" id="3.40.600.10">
    <property type="entry name" value="DNA mismatch repair MutH/Restriction endonuclease, type II"/>
    <property type="match status" value="2"/>
</dbReference>
<reference evidence="5 6" key="2">
    <citation type="journal article" date="2012" name="PLoS ONE">
        <title>Genomic characterization of the taylorella genus.</title>
        <authorList>
            <person name="Hebert L."/>
            <person name="Moumen B."/>
            <person name="Pons N."/>
            <person name="Duquesne F."/>
            <person name="Breuil M.F."/>
            <person name="Goux D."/>
            <person name="Batto J.M."/>
            <person name="Laugier C."/>
            <person name="Renault P."/>
            <person name="Petry S."/>
        </authorList>
    </citation>
    <scope>NUCLEOTIDE SEQUENCE [LARGE SCALE GENOMIC DNA]</scope>
    <source>
        <strain evidence="5 6">MCE3</strain>
    </source>
</reference>
<dbReference type="NCBIfam" id="NF040973">
    <property type="entry name" value="restrict_Sau3AI"/>
    <property type="match status" value="1"/>
</dbReference>
<dbReference type="HOGENOM" id="CLU_028521_0_0_4"/>
<proteinExistence type="predicted"/>
<feature type="domain" description="DNA mismatch repair MutH/Type II restriction enzyme Sau3AI" evidence="4">
    <location>
        <begin position="88"/>
        <end position="202"/>
    </location>
</feature>
<dbReference type="Proteomes" id="UP000009284">
    <property type="component" value="Chromosome"/>
</dbReference>
<evidence type="ECO:0000259" key="4">
    <source>
        <dbReference type="SMART" id="SM00927"/>
    </source>
</evidence>
<organism evidence="5 6">
    <name type="scientific">Taylorella asinigenitalis (strain MCE3)</name>
    <dbReference type="NCBI Taxonomy" id="1008459"/>
    <lineage>
        <taxon>Bacteria</taxon>
        <taxon>Pseudomonadati</taxon>
        <taxon>Pseudomonadota</taxon>
        <taxon>Betaproteobacteria</taxon>
        <taxon>Burkholderiales</taxon>
        <taxon>Alcaligenaceae</taxon>
        <taxon>Taylorella</taxon>
    </lineage>
</organism>
<dbReference type="AlphaFoldDB" id="G4Q9F5"/>
<gene>
    <name evidence="5" type="ordered locus">TASI_0721</name>
</gene>
<name>G4Q9F5_TAYAM</name>
<dbReference type="GO" id="GO:0003677">
    <property type="term" value="F:DNA binding"/>
    <property type="evidence" value="ECO:0007669"/>
    <property type="project" value="InterPro"/>
</dbReference>
<dbReference type="RefSeq" id="WP_014111389.1">
    <property type="nucleotide sequence ID" value="NC_016043.1"/>
</dbReference>
<dbReference type="CDD" id="cd22356">
    <property type="entry name" value="Sau3AI_N-like"/>
    <property type="match status" value="1"/>
</dbReference>
<dbReference type="SUPFAM" id="SSF52980">
    <property type="entry name" value="Restriction endonuclease-like"/>
    <property type="match status" value="2"/>
</dbReference>
<dbReference type="InterPro" id="IPR037057">
    <property type="entry name" value="DNA_rep_MutH/T2_RE_sf"/>
</dbReference>
<dbReference type="InterPro" id="IPR011335">
    <property type="entry name" value="Restrct_endonuc-II-like"/>
</dbReference>
<dbReference type="REBASE" id="40698">
    <property type="entry name" value="TasMCE3ORF722P"/>
</dbReference>
<dbReference type="KEGG" id="tas:TASI_0721"/>
<keyword evidence="2" id="KW-0255">Endonuclease</keyword>
<dbReference type="CDD" id="cd22355">
    <property type="entry name" value="Sau3AI_C"/>
    <property type="match status" value="1"/>
</dbReference>
<evidence type="ECO:0000256" key="1">
    <source>
        <dbReference type="ARBA" id="ARBA00022722"/>
    </source>
</evidence>
<evidence type="ECO:0000256" key="3">
    <source>
        <dbReference type="ARBA" id="ARBA00022801"/>
    </source>
</evidence>
<dbReference type="STRING" id="1008459.TASI_0721"/>
<keyword evidence="3" id="KW-0378">Hydrolase</keyword>
<dbReference type="GO" id="GO:0016787">
    <property type="term" value="F:hydrolase activity"/>
    <property type="evidence" value="ECO:0007669"/>
    <property type="project" value="UniProtKB-KW"/>
</dbReference>
<protein>
    <submittedName>
        <fullName evidence="5">Restriction enzyme</fullName>
    </submittedName>
</protein>
<dbReference type="eggNOG" id="COG3066">
    <property type="taxonomic scope" value="Bacteria"/>
</dbReference>
<dbReference type="InterPro" id="IPR011337">
    <property type="entry name" value="DNA_rep_MutH/RE_typeII_Sau3AI"/>
</dbReference>
<evidence type="ECO:0000313" key="5">
    <source>
        <dbReference type="EMBL" id="AEP36492.1"/>
    </source>
</evidence>
<keyword evidence="6" id="KW-1185">Reference proteome</keyword>
<sequence length="552" mass="65353">MSSTQPKESQELFSYDDSDLKSMYEYSKGILNKSLDQIISEYDKNCYKSRDDYLNKKIVNNSSEVKQKFDEKNKGKVGQIIEKCFYGYNLNNKKTADFTNIPLEIKVTPYVSTKKKSKIEKSCSNNTPEITLKAKERLSLCMINYKNYKKVKFEESPLYEKCKNIIILFYEHVSKENILKSTIKYIGFYDWLNEDLPQIKKDYETISNKILEGKAHTISESDTAYLAASVKGKKGKDLRNQRFGVIPAKPRCWSLKPKYLNYLLNNKFKNLQHEEKLYGYTPKIPKITPKFESIAKNDIEKTKPFEDLIIEKFKPHFGKSLEYLLEKFDIKKESKNKANLLIRKILNLNENIELSEEFQKSNMLLRVIRVKPNLLPKEDSPFKVFRFKTLHNEMKWKQSQVYTEIYQKRIMFVLFVEDDSQQDKYLLKHVFFWGFPENLEDGLKRDWESVKTILGQKNNFSVVKRENGYRIKHKFPKAKECNVIFYKIHSSQSVYEFPNKSIYGKGKYINNKSVTNALPNGCRVSNHSFWLSKYFLQKIFKEYTDKLNDYKN</sequence>
<dbReference type="EMBL" id="CP003059">
    <property type="protein sequence ID" value="AEP36492.1"/>
    <property type="molecule type" value="Genomic_DNA"/>
</dbReference>